<dbReference type="EMBL" id="ACIO01000277">
    <property type="protein sequence ID" value="EFC98427.1"/>
    <property type="molecule type" value="Genomic_DNA"/>
</dbReference>
<sequence length="262" mass="29439">MKHLQVGCGLVSVRDIGPASEAGFDYIEFMGKYLVSASGREFLKILNTITKYDIRCRGLNGYCPEEIIIAGPGFDLGKARRYAKTVADRAKELDVVVVGIGSPSSRKLPEDFDRKIARKQLKDFLKVTAEELGRYGITVCLEALAPCYCNFVNTVEEAVEITREIGWSSIRTVLDFYNMEYSGEADSDVKPWLNEIAHVHISDDAGSPFQRDFLREEKSGIHKRRLYRLFQAGYRGLVTVEVDLPVNGPKSFNSLHVIKNAY</sequence>
<name>D3AIC0_9FIRM</name>
<dbReference type="PANTHER" id="PTHR12110:SF21">
    <property type="entry name" value="XYLOSE ISOMERASE-LIKE TIM BARREL DOMAIN-CONTAINING PROTEIN"/>
    <property type="match status" value="1"/>
</dbReference>
<dbReference type="HOGENOM" id="CLU_050006_8_0_9"/>
<proteinExistence type="predicted"/>
<dbReference type="Pfam" id="PF01261">
    <property type="entry name" value="AP_endonuc_2"/>
    <property type="match status" value="1"/>
</dbReference>
<evidence type="ECO:0000259" key="1">
    <source>
        <dbReference type="Pfam" id="PF01261"/>
    </source>
</evidence>
<dbReference type="SUPFAM" id="SSF51658">
    <property type="entry name" value="Xylose isomerase-like"/>
    <property type="match status" value="1"/>
</dbReference>
<evidence type="ECO:0000313" key="3">
    <source>
        <dbReference type="Proteomes" id="UP000004968"/>
    </source>
</evidence>
<comment type="caution">
    <text evidence="2">The sequence shown here is derived from an EMBL/GenBank/DDBJ whole genome shotgun (WGS) entry which is preliminary data.</text>
</comment>
<protein>
    <submittedName>
        <fullName evidence="2">AP endonuclease, family 2</fullName>
    </submittedName>
</protein>
<dbReference type="Proteomes" id="UP000004968">
    <property type="component" value="Unassembled WGS sequence"/>
</dbReference>
<keyword evidence="2" id="KW-0378">Hydrolase</keyword>
<dbReference type="GO" id="GO:0004519">
    <property type="term" value="F:endonuclease activity"/>
    <property type="evidence" value="ECO:0007669"/>
    <property type="project" value="UniProtKB-KW"/>
</dbReference>
<dbReference type="Gene3D" id="3.20.20.150">
    <property type="entry name" value="Divalent-metal-dependent TIM barrel enzymes"/>
    <property type="match status" value="1"/>
</dbReference>
<evidence type="ECO:0000313" key="2">
    <source>
        <dbReference type="EMBL" id="EFC98427.1"/>
    </source>
</evidence>
<gene>
    <name evidence="2" type="ORF">CLOSTHATH_03360</name>
</gene>
<keyword evidence="2" id="KW-0255">Endonuclease</keyword>
<dbReference type="PANTHER" id="PTHR12110">
    <property type="entry name" value="HYDROXYPYRUVATE ISOMERASE"/>
    <property type="match status" value="1"/>
</dbReference>
<dbReference type="InterPro" id="IPR013022">
    <property type="entry name" value="Xyl_isomerase-like_TIM-brl"/>
</dbReference>
<organism evidence="2 3">
    <name type="scientific">Hungatella hathewayi DSM 13479</name>
    <dbReference type="NCBI Taxonomy" id="566550"/>
    <lineage>
        <taxon>Bacteria</taxon>
        <taxon>Bacillati</taxon>
        <taxon>Bacillota</taxon>
        <taxon>Clostridia</taxon>
        <taxon>Lachnospirales</taxon>
        <taxon>Lachnospiraceae</taxon>
        <taxon>Hungatella</taxon>
    </lineage>
</organism>
<reference evidence="2 3" key="1">
    <citation type="submission" date="2010-01" db="EMBL/GenBank/DDBJ databases">
        <authorList>
            <person name="Weinstock G."/>
            <person name="Sodergren E."/>
            <person name="Clifton S."/>
            <person name="Fulton L."/>
            <person name="Fulton B."/>
            <person name="Courtney L."/>
            <person name="Fronick C."/>
            <person name="Harrison M."/>
            <person name="Strong C."/>
            <person name="Farmer C."/>
            <person name="Delahaunty K."/>
            <person name="Markovic C."/>
            <person name="Hall O."/>
            <person name="Minx P."/>
            <person name="Tomlinson C."/>
            <person name="Mitreva M."/>
            <person name="Nelson J."/>
            <person name="Hou S."/>
            <person name="Wollam A."/>
            <person name="Pepin K.H."/>
            <person name="Johnson M."/>
            <person name="Bhonagiri V."/>
            <person name="Nash W.E."/>
            <person name="Warren W."/>
            <person name="Chinwalla A."/>
            <person name="Mardis E.R."/>
            <person name="Wilson R.K."/>
        </authorList>
    </citation>
    <scope>NUCLEOTIDE SEQUENCE [LARGE SCALE GENOMIC DNA]</scope>
    <source>
        <strain evidence="2 3">DSM 13479</strain>
    </source>
</reference>
<accession>D3AIC0</accession>
<dbReference type="AlphaFoldDB" id="D3AIC0"/>
<keyword evidence="2" id="KW-0540">Nuclease</keyword>
<dbReference type="InterPro" id="IPR050312">
    <property type="entry name" value="IolE/XylAMocC-like"/>
</dbReference>
<feature type="domain" description="Xylose isomerase-like TIM barrel" evidence="1">
    <location>
        <begin position="19"/>
        <end position="243"/>
    </location>
</feature>
<dbReference type="InterPro" id="IPR036237">
    <property type="entry name" value="Xyl_isomerase-like_sf"/>
</dbReference>